<dbReference type="GO" id="GO:0030973">
    <property type="term" value="F:molybdate ion binding"/>
    <property type="evidence" value="ECO:0007669"/>
    <property type="project" value="TreeGrafter"/>
</dbReference>
<dbReference type="EMBL" id="JABEND010000003">
    <property type="protein sequence ID" value="NNG35380.1"/>
    <property type="molecule type" value="Genomic_DNA"/>
</dbReference>
<organism evidence="5 6">
    <name type="scientific">Nakamurella aerolata</name>
    <dbReference type="NCBI Taxonomy" id="1656892"/>
    <lineage>
        <taxon>Bacteria</taxon>
        <taxon>Bacillati</taxon>
        <taxon>Actinomycetota</taxon>
        <taxon>Actinomycetes</taxon>
        <taxon>Nakamurellales</taxon>
        <taxon>Nakamurellaceae</taxon>
        <taxon>Nakamurella</taxon>
    </lineage>
</organism>
<evidence type="ECO:0000256" key="3">
    <source>
        <dbReference type="ARBA" id="ARBA00022729"/>
    </source>
</evidence>
<dbReference type="InterPro" id="IPR050682">
    <property type="entry name" value="ModA/WtpA"/>
</dbReference>
<comment type="caution">
    <text evidence="5">The sequence shown here is derived from an EMBL/GenBank/DDBJ whole genome shotgun (WGS) entry which is preliminary data.</text>
</comment>
<feature type="compositionally biased region" description="Low complexity" evidence="4">
    <location>
        <begin position="74"/>
        <end position="93"/>
    </location>
</feature>
<name>A0A849AA67_9ACTN</name>
<dbReference type="Pfam" id="PF13531">
    <property type="entry name" value="SBP_bac_11"/>
    <property type="match status" value="1"/>
</dbReference>
<proteinExistence type="inferred from homology"/>
<dbReference type="GO" id="GO:0015689">
    <property type="term" value="P:molybdate ion transport"/>
    <property type="evidence" value="ECO:0007669"/>
    <property type="project" value="InterPro"/>
</dbReference>
<evidence type="ECO:0000256" key="4">
    <source>
        <dbReference type="SAM" id="MobiDB-lite"/>
    </source>
</evidence>
<keyword evidence="3" id="KW-0732">Signal</keyword>
<dbReference type="Gene3D" id="3.40.190.10">
    <property type="entry name" value="Periplasmic binding protein-like II"/>
    <property type="match status" value="2"/>
</dbReference>
<evidence type="ECO:0000256" key="1">
    <source>
        <dbReference type="ARBA" id="ARBA00009175"/>
    </source>
</evidence>
<feature type="region of interest" description="Disordered" evidence="4">
    <location>
        <begin position="74"/>
        <end position="112"/>
    </location>
</feature>
<evidence type="ECO:0000256" key="2">
    <source>
        <dbReference type="ARBA" id="ARBA00022723"/>
    </source>
</evidence>
<dbReference type="PANTHER" id="PTHR30632:SF0">
    <property type="entry name" value="SULFATE-BINDING PROTEIN"/>
    <property type="match status" value="1"/>
</dbReference>
<dbReference type="PANTHER" id="PTHR30632">
    <property type="entry name" value="MOLYBDATE-BINDING PERIPLASMIC PROTEIN"/>
    <property type="match status" value="1"/>
</dbReference>
<evidence type="ECO:0000313" key="5">
    <source>
        <dbReference type="EMBL" id="NNG35380.1"/>
    </source>
</evidence>
<accession>A0A849AA67</accession>
<dbReference type="Proteomes" id="UP000562984">
    <property type="component" value="Unassembled WGS sequence"/>
</dbReference>
<dbReference type="InterPro" id="IPR005950">
    <property type="entry name" value="ModA"/>
</dbReference>
<dbReference type="NCBIfam" id="TIGR01256">
    <property type="entry name" value="modA"/>
    <property type="match status" value="1"/>
</dbReference>
<feature type="compositionally biased region" description="Gly residues" evidence="4">
    <location>
        <begin position="94"/>
        <end position="112"/>
    </location>
</feature>
<protein>
    <submittedName>
        <fullName evidence="5">Molybdate ABC transporter substrate-binding protein</fullName>
    </submittedName>
</protein>
<dbReference type="GO" id="GO:0046872">
    <property type="term" value="F:metal ion binding"/>
    <property type="evidence" value="ECO:0007669"/>
    <property type="project" value="UniProtKB-KW"/>
</dbReference>
<evidence type="ECO:0000313" key="6">
    <source>
        <dbReference type="Proteomes" id="UP000562984"/>
    </source>
</evidence>
<keyword evidence="2" id="KW-0479">Metal-binding</keyword>
<keyword evidence="6" id="KW-1185">Reference proteome</keyword>
<dbReference type="AlphaFoldDB" id="A0A849AA67"/>
<dbReference type="CDD" id="cd13538">
    <property type="entry name" value="PBP2_ModA_like_1"/>
    <property type="match status" value="1"/>
</dbReference>
<reference evidence="5 6" key="1">
    <citation type="submission" date="2020-05" db="EMBL/GenBank/DDBJ databases">
        <title>Nakamurella sp. DB0629 isolated from air conditioner.</title>
        <authorList>
            <person name="Kim D.H."/>
            <person name="Kim D.-U."/>
        </authorList>
    </citation>
    <scope>NUCLEOTIDE SEQUENCE [LARGE SCALE GENOMIC DNA]</scope>
    <source>
        <strain evidence="5 6">DB0629</strain>
    </source>
</reference>
<gene>
    <name evidence="5" type="primary">modA</name>
    <name evidence="5" type="ORF">HKD39_06575</name>
</gene>
<comment type="similarity">
    <text evidence="1">Belongs to the bacterial solute-binding protein ModA family.</text>
</comment>
<sequence length="347" mass="33216">MSVRHRATADGYVGRGRDRTAELQWAGGRCGRLLAGVTAGILLVGCAGSGDAASGESPTATAGASSTATAGHAATSGATDTASGATGSAAGSAVGSGGSAGGSAGSAGGSGGSAKAAPGGAAAVSGVVTVYAAASLTASFTELAKTFEQQHKGASVRLSFDGSSTLVTQLRGGAPADVFASADEKNMAKATDAGLAGDPVAFASNTLQIAVAPGNPKKITGLKDLASSELTTVLCAPEVPCGSAAGAAEKAAGVDIRPVSEEQNVTAVLTKIETGEADAGLVYKTDVSSAGGKVAGVDFPQAAAAVNTYPIVALNDAPNPAGAAAFVELVTSAQGQNVLARYGFGKP</sequence>
<dbReference type="SUPFAM" id="SSF53850">
    <property type="entry name" value="Periplasmic binding protein-like II"/>
    <property type="match status" value="1"/>
</dbReference>